<keyword evidence="5 9" id="KW-0547">Nucleotide-binding</keyword>
<keyword evidence="6 9" id="KW-0418">Kinase</keyword>
<dbReference type="CDD" id="cd00071">
    <property type="entry name" value="GMPK"/>
    <property type="match status" value="1"/>
</dbReference>
<dbReference type="Pfam" id="PF00625">
    <property type="entry name" value="Guanylate_kin"/>
    <property type="match status" value="1"/>
</dbReference>
<dbReference type="PROSITE" id="PS50052">
    <property type="entry name" value="GUANYLATE_KINASE_2"/>
    <property type="match status" value="1"/>
</dbReference>
<evidence type="ECO:0000256" key="3">
    <source>
        <dbReference type="ARBA" id="ARBA00016296"/>
    </source>
</evidence>
<keyword evidence="9" id="KW-0963">Cytoplasm</keyword>
<keyword evidence="12" id="KW-1185">Reference proteome</keyword>
<evidence type="ECO:0000259" key="10">
    <source>
        <dbReference type="PROSITE" id="PS50052"/>
    </source>
</evidence>
<dbReference type="OrthoDB" id="9808150at2"/>
<organism evidence="11 12">
    <name type="scientific">Candidatus Kinetoplastidibacterium kentomonadis</name>
    <dbReference type="NCBI Taxonomy" id="1576550"/>
    <lineage>
        <taxon>Bacteria</taxon>
        <taxon>Pseudomonadati</taxon>
        <taxon>Pseudomonadota</taxon>
        <taxon>Betaproteobacteria</taxon>
        <taxon>Candidatus Kinetoplastidibacterium</taxon>
    </lineage>
</organism>
<evidence type="ECO:0000256" key="5">
    <source>
        <dbReference type="ARBA" id="ARBA00022741"/>
    </source>
</evidence>
<dbReference type="GO" id="GO:0004385">
    <property type="term" value="F:GMP kinase activity"/>
    <property type="evidence" value="ECO:0007669"/>
    <property type="project" value="UniProtKB-UniRule"/>
</dbReference>
<dbReference type="SMART" id="SM00072">
    <property type="entry name" value="GuKc"/>
    <property type="match status" value="1"/>
</dbReference>
<dbReference type="GO" id="GO:0005829">
    <property type="term" value="C:cytosol"/>
    <property type="evidence" value="ECO:0007669"/>
    <property type="project" value="TreeGrafter"/>
</dbReference>
<evidence type="ECO:0000256" key="4">
    <source>
        <dbReference type="ARBA" id="ARBA00022679"/>
    </source>
</evidence>
<comment type="function">
    <text evidence="9">Essential for recycling GMP and indirectly, cGMP.</text>
</comment>
<evidence type="ECO:0000256" key="2">
    <source>
        <dbReference type="ARBA" id="ARBA00012961"/>
    </source>
</evidence>
<comment type="catalytic activity">
    <reaction evidence="9">
        <text>GMP + ATP = GDP + ADP</text>
        <dbReference type="Rhea" id="RHEA:20780"/>
        <dbReference type="ChEBI" id="CHEBI:30616"/>
        <dbReference type="ChEBI" id="CHEBI:58115"/>
        <dbReference type="ChEBI" id="CHEBI:58189"/>
        <dbReference type="ChEBI" id="CHEBI:456216"/>
        <dbReference type="EC" id="2.7.4.8"/>
    </reaction>
</comment>
<dbReference type="InterPro" id="IPR027417">
    <property type="entry name" value="P-loop_NTPase"/>
</dbReference>
<proteinExistence type="inferred from homology"/>
<dbReference type="InterPro" id="IPR017665">
    <property type="entry name" value="Guanylate_kinase"/>
</dbReference>
<feature type="domain" description="Guanylate kinase-like" evidence="10">
    <location>
        <begin position="6"/>
        <end position="184"/>
    </location>
</feature>
<dbReference type="AlphaFoldDB" id="A0A3Q8ETL9"/>
<dbReference type="SUPFAM" id="SSF52540">
    <property type="entry name" value="P-loop containing nucleoside triphosphate hydrolases"/>
    <property type="match status" value="1"/>
</dbReference>
<dbReference type="GO" id="GO:0005524">
    <property type="term" value="F:ATP binding"/>
    <property type="evidence" value="ECO:0007669"/>
    <property type="project" value="UniProtKB-UniRule"/>
</dbReference>
<evidence type="ECO:0000313" key="12">
    <source>
        <dbReference type="Proteomes" id="UP000266796"/>
    </source>
</evidence>
<feature type="binding site" evidence="9">
    <location>
        <begin position="13"/>
        <end position="20"/>
    </location>
    <ligand>
        <name>ATP</name>
        <dbReference type="ChEBI" id="CHEBI:30616"/>
    </ligand>
</feature>
<reference evidence="11 12" key="1">
    <citation type="journal article" date="2018" name="Parasitology">
        <title>The reduced genome of Candidatus Kinetoplastibacterium sorsogonicusi, the endosymbiont of Kentomonas sorsogonicus (Trypanosomatidae): loss of the haem-synthesis pathway.</title>
        <authorList>
            <person name="Silva F.M."/>
            <person name="Kostygov A.Y."/>
            <person name="Spodareva V.V."/>
            <person name="Butenko A."/>
            <person name="Tossou R."/>
            <person name="Lukes J."/>
            <person name="Yurchenko V."/>
            <person name="Alves J.M.P."/>
        </authorList>
    </citation>
    <scope>NUCLEOTIDE SEQUENCE [LARGE SCALE GENOMIC DNA]</scope>
    <source>
        <strain evidence="11 12">MF-08</strain>
    </source>
</reference>
<dbReference type="InterPro" id="IPR008145">
    <property type="entry name" value="GK/Ca_channel_bsu"/>
</dbReference>
<gene>
    <name evidence="9 11" type="primary">gmk</name>
    <name evidence="11" type="ORF">CKSOR_00266</name>
</gene>
<dbReference type="EMBL" id="CP025628">
    <property type="protein sequence ID" value="AWD32388.1"/>
    <property type="molecule type" value="Genomic_DNA"/>
</dbReference>
<dbReference type="Proteomes" id="UP000266796">
    <property type="component" value="Chromosome"/>
</dbReference>
<dbReference type="PANTHER" id="PTHR23117:SF13">
    <property type="entry name" value="GUANYLATE KINASE"/>
    <property type="match status" value="1"/>
</dbReference>
<keyword evidence="7 9" id="KW-0067">ATP-binding</keyword>
<dbReference type="InterPro" id="IPR008144">
    <property type="entry name" value="Guanylate_kin-like_dom"/>
</dbReference>
<evidence type="ECO:0000256" key="7">
    <source>
        <dbReference type="ARBA" id="ARBA00022840"/>
    </source>
</evidence>
<comment type="similarity">
    <text evidence="1 9">Belongs to the guanylate kinase family.</text>
</comment>
<accession>A0A3Q8ETL9</accession>
<dbReference type="RefSeq" id="WP_108673804.1">
    <property type="nucleotide sequence ID" value="NZ_CP025628.1"/>
</dbReference>
<evidence type="ECO:0000256" key="6">
    <source>
        <dbReference type="ARBA" id="ARBA00022777"/>
    </source>
</evidence>
<evidence type="ECO:0000313" key="11">
    <source>
        <dbReference type="EMBL" id="AWD32388.1"/>
    </source>
</evidence>
<dbReference type="PROSITE" id="PS00856">
    <property type="entry name" value="GUANYLATE_KINASE_1"/>
    <property type="match status" value="1"/>
</dbReference>
<protein>
    <recommendedName>
        <fullName evidence="3 9">Guanylate kinase</fullName>
        <ecNumber evidence="2 9">2.7.4.8</ecNumber>
    </recommendedName>
    <alternativeName>
        <fullName evidence="8 9">GMP kinase</fullName>
    </alternativeName>
</protein>
<keyword evidence="4 9" id="KW-0808">Transferase</keyword>
<name>A0A3Q8ETL9_9PROT</name>
<dbReference type="Gene3D" id="3.30.63.10">
    <property type="entry name" value="Guanylate Kinase phosphate binding domain"/>
    <property type="match status" value="1"/>
</dbReference>
<dbReference type="HAMAP" id="MF_00328">
    <property type="entry name" value="Guanylate_kinase"/>
    <property type="match status" value="1"/>
</dbReference>
<dbReference type="NCBIfam" id="TIGR03263">
    <property type="entry name" value="guanyl_kin"/>
    <property type="match status" value="1"/>
</dbReference>
<dbReference type="InterPro" id="IPR020590">
    <property type="entry name" value="Guanylate_kinase_CS"/>
</dbReference>
<dbReference type="KEGG" id="kso:CKSOR_00266"/>
<dbReference type="PANTHER" id="PTHR23117">
    <property type="entry name" value="GUANYLATE KINASE-RELATED"/>
    <property type="match status" value="1"/>
</dbReference>
<dbReference type="EC" id="2.7.4.8" evidence="2 9"/>
<evidence type="ECO:0000256" key="1">
    <source>
        <dbReference type="ARBA" id="ARBA00005790"/>
    </source>
</evidence>
<sequence length="209" mass="24321">MNIENNSIFILVAPSGAGKSSLAKALIKKYNSIFLSISVTTRNKRLNEIDGVDYQYVSLETFENMKKNKMLLEWENVHGNMYGTPLQPIISALNNCQDVLLEIDYKGAKKIKKIFPNLITIFILPPSLYELKRRLQNRAQDDNDTIKKRLQNASKEIKYTRECEYVIINDIFNDALTDIEQIIRTEKLKFRVQSKKYFNLFKELGIFDI</sequence>
<evidence type="ECO:0000256" key="9">
    <source>
        <dbReference type="HAMAP-Rule" id="MF_00328"/>
    </source>
</evidence>
<evidence type="ECO:0000256" key="8">
    <source>
        <dbReference type="ARBA" id="ARBA00030128"/>
    </source>
</evidence>
<dbReference type="Gene3D" id="3.40.50.300">
    <property type="entry name" value="P-loop containing nucleotide triphosphate hydrolases"/>
    <property type="match status" value="1"/>
</dbReference>
<dbReference type="FunFam" id="3.30.63.10:FF:000002">
    <property type="entry name" value="Guanylate kinase 1"/>
    <property type="match status" value="1"/>
</dbReference>
<comment type="subcellular location">
    <subcellularLocation>
        <location evidence="9">Cytoplasm</location>
    </subcellularLocation>
</comment>